<evidence type="ECO:0000313" key="2">
    <source>
        <dbReference type="Proteomes" id="UP001528411"/>
    </source>
</evidence>
<name>A0ABT5FJY0_9GAMM</name>
<comment type="caution">
    <text evidence="1">The sequence shown here is derived from an EMBL/GenBank/DDBJ whole genome shotgun (WGS) entry which is preliminary data.</text>
</comment>
<evidence type="ECO:0000313" key="1">
    <source>
        <dbReference type="EMBL" id="MDC2891502.1"/>
    </source>
</evidence>
<sequence>MRLDIAGLSAEELEKCRRILGQEKGYKATKTRKLRSGMEFFDAVFVIAVLKITPSLIRELSNFITKMQEVKSLKFKIISDDEKIIFEGKGTEEKIKFAIEEIKRNSKGKDDV</sequence>
<proteinExistence type="predicted"/>
<gene>
    <name evidence="1" type="ORF">PN838_25755</name>
</gene>
<dbReference type="EMBL" id="JAQOMS010000002">
    <property type="protein sequence ID" value="MDC2891502.1"/>
    <property type="molecule type" value="Genomic_DNA"/>
</dbReference>
<dbReference type="Proteomes" id="UP001528411">
    <property type="component" value="Unassembled WGS sequence"/>
</dbReference>
<reference evidence="1 2" key="1">
    <citation type="submission" date="2023-01" db="EMBL/GenBank/DDBJ databases">
        <title>Psychrosphaera sp. nov., isolated from marine algae.</title>
        <authorList>
            <person name="Bayburt H."/>
            <person name="Choi B.J."/>
            <person name="Kim J.M."/>
            <person name="Choi D.G."/>
            <person name="Jeon C.O."/>
        </authorList>
    </citation>
    <scope>NUCLEOTIDE SEQUENCE [LARGE SCALE GENOMIC DNA]</scope>
    <source>
        <strain evidence="1 2">G1-22</strain>
    </source>
</reference>
<protein>
    <submittedName>
        <fullName evidence="1">Uncharacterized protein</fullName>
    </submittedName>
</protein>
<keyword evidence="2" id="KW-1185">Reference proteome</keyword>
<accession>A0ABT5FJY0</accession>
<dbReference type="RefSeq" id="WP_272182464.1">
    <property type="nucleotide sequence ID" value="NZ_JAQOMS010000002.1"/>
</dbReference>
<organism evidence="1 2">
    <name type="scientific">Psychrosphaera algicola</name>
    <dbReference type="NCBI Taxonomy" id="3023714"/>
    <lineage>
        <taxon>Bacteria</taxon>
        <taxon>Pseudomonadati</taxon>
        <taxon>Pseudomonadota</taxon>
        <taxon>Gammaproteobacteria</taxon>
        <taxon>Alteromonadales</taxon>
        <taxon>Pseudoalteromonadaceae</taxon>
        <taxon>Psychrosphaera</taxon>
    </lineage>
</organism>